<dbReference type="GO" id="GO:0005886">
    <property type="term" value="C:plasma membrane"/>
    <property type="evidence" value="ECO:0007669"/>
    <property type="project" value="UniProtKB-SubCell"/>
</dbReference>
<protein>
    <submittedName>
        <fullName evidence="9">ABC transporter permease</fullName>
    </submittedName>
</protein>
<feature type="transmembrane region" description="Helical" evidence="7">
    <location>
        <begin position="158"/>
        <end position="186"/>
    </location>
</feature>
<dbReference type="SUPFAM" id="SSF161098">
    <property type="entry name" value="MetI-like"/>
    <property type="match status" value="1"/>
</dbReference>
<dbReference type="AlphaFoldDB" id="A0ABD5PDX5"/>
<comment type="similarity">
    <text evidence="7">Belongs to the binding-protein-dependent transport system permease family.</text>
</comment>
<keyword evidence="5 7" id="KW-1133">Transmembrane helix</keyword>
<feature type="transmembrane region" description="Helical" evidence="7">
    <location>
        <begin position="273"/>
        <end position="290"/>
    </location>
</feature>
<keyword evidence="10" id="KW-1185">Reference proteome</keyword>
<dbReference type="CDD" id="cd06261">
    <property type="entry name" value="TM_PBP2"/>
    <property type="match status" value="1"/>
</dbReference>
<evidence type="ECO:0000256" key="5">
    <source>
        <dbReference type="ARBA" id="ARBA00022989"/>
    </source>
</evidence>
<name>A0ABD5PDX5_9EURY</name>
<accession>A0ABD5PDX5</accession>
<comment type="subcellular location">
    <subcellularLocation>
        <location evidence="1 7">Cell membrane</location>
        <topology evidence="1 7">Multi-pass membrane protein</topology>
    </subcellularLocation>
</comment>
<organism evidence="9 10">
    <name type="scientific">Halobium salinum</name>
    <dbReference type="NCBI Taxonomy" id="1364940"/>
    <lineage>
        <taxon>Archaea</taxon>
        <taxon>Methanobacteriati</taxon>
        <taxon>Methanobacteriota</taxon>
        <taxon>Stenosarchaea group</taxon>
        <taxon>Halobacteria</taxon>
        <taxon>Halobacteriales</taxon>
        <taxon>Haloferacaceae</taxon>
        <taxon>Halobium</taxon>
    </lineage>
</organism>
<evidence type="ECO:0000259" key="8">
    <source>
        <dbReference type="PROSITE" id="PS50928"/>
    </source>
</evidence>
<dbReference type="EMBL" id="JBHSDS010000007">
    <property type="protein sequence ID" value="MFC4358855.1"/>
    <property type="molecule type" value="Genomic_DNA"/>
</dbReference>
<keyword evidence="4 7" id="KW-0812">Transmembrane</keyword>
<keyword evidence="6 7" id="KW-0472">Membrane</keyword>
<evidence type="ECO:0000256" key="7">
    <source>
        <dbReference type="RuleBase" id="RU363032"/>
    </source>
</evidence>
<dbReference type="InterPro" id="IPR000515">
    <property type="entry name" value="MetI-like"/>
</dbReference>
<evidence type="ECO:0000313" key="9">
    <source>
        <dbReference type="EMBL" id="MFC4358855.1"/>
    </source>
</evidence>
<dbReference type="PANTHER" id="PTHR30151:SF0">
    <property type="entry name" value="ABC TRANSPORTER PERMEASE PROTEIN MJ0413-RELATED"/>
    <property type="match status" value="1"/>
</dbReference>
<evidence type="ECO:0000256" key="6">
    <source>
        <dbReference type="ARBA" id="ARBA00023136"/>
    </source>
</evidence>
<dbReference type="InterPro" id="IPR035906">
    <property type="entry name" value="MetI-like_sf"/>
</dbReference>
<feature type="transmembrane region" description="Helical" evidence="7">
    <location>
        <begin position="48"/>
        <end position="72"/>
    </location>
</feature>
<evidence type="ECO:0000256" key="3">
    <source>
        <dbReference type="ARBA" id="ARBA00022475"/>
    </source>
</evidence>
<dbReference type="Proteomes" id="UP001595921">
    <property type="component" value="Unassembled WGS sequence"/>
</dbReference>
<sequence>MSEKDGTVGVGGLTAGTDGESGLLGRLLGGGDTEAETGGEGALRRLGLGVLGTAGFLVVWHLAAAAVGGILLPSPVAVAGAFVTELTAPATFTLPVLGVELGATRMLVKLVESLYHYVPGLLVGSVLGVAVGVAMGWSRALDAALTPVTRVLRPIPPLAWIAFAIIWLGVNHSGAAFIVGIGAFWINFYNAYSGVEGVPTDLKEVAASLGVDDDLTMVRKVVLPAASPSILTGIRTSIGQCWMIVVAAELFGAPGIGFQIINAAQNLAMDVSVAYMLVISAVFLVSDGLFRRVERRALEWRA</sequence>
<evidence type="ECO:0000256" key="2">
    <source>
        <dbReference type="ARBA" id="ARBA00022448"/>
    </source>
</evidence>
<dbReference type="RefSeq" id="WP_267619775.1">
    <property type="nucleotide sequence ID" value="NZ_JAODIW010000004.1"/>
</dbReference>
<feature type="domain" description="ABC transmembrane type-1" evidence="8">
    <location>
        <begin position="110"/>
        <end position="290"/>
    </location>
</feature>
<dbReference type="Pfam" id="PF00528">
    <property type="entry name" value="BPD_transp_1"/>
    <property type="match status" value="1"/>
</dbReference>
<dbReference type="PANTHER" id="PTHR30151">
    <property type="entry name" value="ALKANE SULFONATE ABC TRANSPORTER-RELATED, MEMBRANE SUBUNIT"/>
    <property type="match status" value="1"/>
</dbReference>
<comment type="caution">
    <text evidence="9">The sequence shown here is derived from an EMBL/GenBank/DDBJ whole genome shotgun (WGS) entry which is preliminary data.</text>
</comment>
<feature type="transmembrane region" description="Helical" evidence="7">
    <location>
        <begin position="241"/>
        <end position="261"/>
    </location>
</feature>
<keyword evidence="3" id="KW-1003">Cell membrane</keyword>
<proteinExistence type="inferred from homology"/>
<feature type="transmembrane region" description="Helical" evidence="7">
    <location>
        <begin position="114"/>
        <end position="138"/>
    </location>
</feature>
<keyword evidence="2 7" id="KW-0813">Transport</keyword>
<evidence type="ECO:0000256" key="1">
    <source>
        <dbReference type="ARBA" id="ARBA00004651"/>
    </source>
</evidence>
<dbReference type="PROSITE" id="PS50928">
    <property type="entry name" value="ABC_TM1"/>
    <property type="match status" value="1"/>
</dbReference>
<gene>
    <name evidence="9" type="ORF">ACFO0N_12975</name>
</gene>
<feature type="transmembrane region" description="Helical" evidence="7">
    <location>
        <begin position="78"/>
        <end position="102"/>
    </location>
</feature>
<evidence type="ECO:0000313" key="10">
    <source>
        <dbReference type="Proteomes" id="UP001595921"/>
    </source>
</evidence>
<reference evidence="9 10" key="1">
    <citation type="journal article" date="2019" name="Int. J. Syst. Evol. Microbiol.">
        <title>The Global Catalogue of Microorganisms (GCM) 10K type strain sequencing project: providing services to taxonomists for standard genome sequencing and annotation.</title>
        <authorList>
            <consortium name="The Broad Institute Genomics Platform"/>
            <consortium name="The Broad Institute Genome Sequencing Center for Infectious Disease"/>
            <person name="Wu L."/>
            <person name="Ma J."/>
        </authorList>
    </citation>
    <scope>NUCLEOTIDE SEQUENCE [LARGE SCALE GENOMIC DNA]</scope>
    <source>
        <strain evidence="9 10">CGMCC 1.12553</strain>
    </source>
</reference>
<dbReference type="Gene3D" id="1.10.3720.10">
    <property type="entry name" value="MetI-like"/>
    <property type="match status" value="1"/>
</dbReference>
<evidence type="ECO:0000256" key="4">
    <source>
        <dbReference type="ARBA" id="ARBA00022692"/>
    </source>
</evidence>